<keyword evidence="3" id="KW-0812">Transmembrane</keyword>
<dbReference type="CDD" id="cd21675">
    <property type="entry name" value="SMP_TEX2"/>
    <property type="match status" value="1"/>
</dbReference>
<evidence type="ECO:0000256" key="4">
    <source>
        <dbReference type="ARBA" id="ARBA00022824"/>
    </source>
</evidence>
<evidence type="ECO:0000256" key="7">
    <source>
        <dbReference type="ARBA" id="ARBA00023121"/>
    </source>
</evidence>
<feature type="region of interest" description="Disordered" evidence="9">
    <location>
        <begin position="671"/>
        <end position="720"/>
    </location>
</feature>
<feature type="region of interest" description="Disordered" evidence="9">
    <location>
        <begin position="479"/>
        <end position="518"/>
    </location>
</feature>
<dbReference type="PANTHER" id="PTHR13466:SF19">
    <property type="entry name" value="NUCLEUS-VACUOLE JUNCTION PROTEIN 2"/>
    <property type="match status" value="1"/>
</dbReference>
<evidence type="ECO:0000313" key="12">
    <source>
        <dbReference type="Proteomes" id="UP001456524"/>
    </source>
</evidence>
<feature type="compositionally biased region" description="Polar residues" evidence="9">
    <location>
        <begin position="548"/>
        <end position="571"/>
    </location>
</feature>
<evidence type="ECO:0000259" key="10">
    <source>
        <dbReference type="PROSITE" id="PS51847"/>
    </source>
</evidence>
<reference evidence="11 12" key="1">
    <citation type="journal article" date="2022" name="G3 (Bethesda)">
        <title>Enemy or ally: a genomic approach to elucidate the lifestyle of Phyllosticta citrichinaensis.</title>
        <authorList>
            <person name="Buijs V.A."/>
            <person name="Groenewald J.Z."/>
            <person name="Haridas S."/>
            <person name="LaButti K.M."/>
            <person name="Lipzen A."/>
            <person name="Martin F.M."/>
            <person name="Barry K."/>
            <person name="Grigoriev I.V."/>
            <person name="Crous P.W."/>
            <person name="Seidl M.F."/>
        </authorList>
    </citation>
    <scope>NUCLEOTIDE SEQUENCE [LARGE SCALE GENOMIC DNA]</scope>
    <source>
        <strain evidence="11 12">CBS 129764</strain>
    </source>
</reference>
<keyword evidence="2" id="KW-0813">Transport</keyword>
<organism evidence="11 12">
    <name type="scientific">Phyllosticta citrichinensis</name>
    <dbReference type="NCBI Taxonomy" id="1130410"/>
    <lineage>
        <taxon>Eukaryota</taxon>
        <taxon>Fungi</taxon>
        <taxon>Dikarya</taxon>
        <taxon>Ascomycota</taxon>
        <taxon>Pezizomycotina</taxon>
        <taxon>Dothideomycetes</taxon>
        <taxon>Dothideomycetes incertae sedis</taxon>
        <taxon>Botryosphaeriales</taxon>
        <taxon>Phyllostictaceae</taxon>
        <taxon>Phyllosticta</taxon>
    </lineage>
</organism>
<proteinExistence type="predicted"/>
<evidence type="ECO:0000256" key="9">
    <source>
        <dbReference type="SAM" id="MobiDB-lite"/>
    </source>
</evidence>
<keyword evidence="8" id="KW-0472">Membrane</keyword>
<keyword evidence="6" id="KW-0445">Lipid transport</keyword>
<dbReference type="InterPro" id="IPR031468">
    <property type="entry name" value="SMP_LBD"/>
</dbReference>
<feature type="compositionally biased region" description="Polar residues" evidence="9">
    <location>
        <begin position="623"/>
        <end position="642"/>
    </location>
</feature>
<evidence type="ECO:0000256" key="3">
    <source>
        <dbReference type="ARBA" id="ARBA00022692"/>
    </source>
</evidence>
<sequence length="720" mass="79690">MAPFMIYLLVYLAGGLTLVPLCLLIVLAYAAITCPRKELSEEAKDRKQDSSASSTHDSTVTGDTAPTSASPANLKCPDDEFRAAAGYFVVCREYTPESINAKSNERNAPVGSGLGSESPSVYQSMYRSIFDRNKAPNPSTDASRGTKPPKRVRNLFYAVLRHGHLILFDDPEELEVRQVISLSNRRVDVFAGGASVPEGELWIKRSCIRLSSTQPSEAYADSRPFYFFSENCSAKEDFYFALLRSQNQQTQNAAAPSVHFDQGHMVKLIQQLHSQEDDFHSRWANALIGRLFLALYKTNHIETFIREKITKKIDRVAKPAFIQSISIQRIDLGDAAPLLRNPRLREMNIDGDLTVEFDVMYTGNFRLDIAAVARIDLGTRFKTRYVNIVLATILKKLEGHVLARIKPPPSNRMWITFEQAPKLSMAVEPIVSSRQITYGIILRAIENRIREVIAETLVFPNWDDIPFLDTVSENVRGGIWEKPQDNDLARSESLDPPEENSSVNDSEMTPKDDNRRGSKLVNIDEKAMSMSNLMNATHRRPGPKSLWKSFTSGKSMSSQASTSGVDLSTDTAKPKSLRSGSFSSVAGPIVNTDIALVEGLQVLPKSTQPRAIPSIKSWPIRSQPASPNDSQIGSPPDSNSISEEITNHALRGHEDESNSVKSGISKEGFASSSDELFLSEVPRRRATSSTRSASTGDKGDRDYPEGFGTNVDLSADPGWH</sequence>
<feature type="compositionally biased region" description="Polar residues" evidence="9">
    <location>
        <begin position="50"/>
        <end position="71"/>
    </location>
</feature>
<keyword evidence="4" id="KW-0256">Endoplasmic reticulum</keyword>
<accession>A0ABR1XIS5</accession>
<feature type="compositionally biased region" description="Basic and acidic residues" evidence="9">
    <location>
        <begin position="40"/>
        <end position="49"/>
    </location>
</feature>
<dbReference type="EMBL" id="JBBWUH010000010">
    <property type="protein sequence ID" value="KAK8156052.1"/>
    <property type="molecule type" value="Genomic_DNA"/>
</dbReference>
<feature type="region of interest" description="Disordered" evidence="9">
    <location>
        <begin position="535"/>
        <end position="582"/>
    </location>
</feature>
<protein>
    <submittedName>
        <fullName evidence="11">Integral membrane protein conserved region-domain-containing protein</fullName>
    </submittedName>
</protein>
<evidence type="ECO:0000313" key="11">
    <source>
        <dbReference type="EMBL" id="KAK8156052.1"/>
    </source>
</evidence>
<dbReference type="PROSITE" id="PS51847">
    <property type="entry name" value="SMP"/>
    <property type="match status" value="1"/>
</dbReference>
<keyword evidence="7" id="KW-0446">Lipid-binding</keyword>
<feature type="compositionally biased region" description="Basic and acidic residues" evidence="9">
    <location>
        <begin position="482"/>
        <end position="493"/>
    </location>
</feature>
<evidence type="ECO:0000256" key="2">
    <source>
        <dbReference type="ARBA" id="ARBA00022448"/>
    </source>
</evidence>
<evidence type="ECO:0000256" key="8">
    <source>
        <dbReference type="ARBA" id="ARBA00023136"/>
    </source>
</evidence>
<dbReference type="SUPFAM" id="SSF50729">
    <property type="entry name" value="PH domain-like"/>
    <property type="match status" value="1"/>
</dbReference>
<evidence type="ECO:0000256" key="6">
    <source>
        <dbReference type="ARBA" id="ARBA00023055"/>
    </source>
</evidence>
<feature type="domain" description="SMP-LTD" evidence="10">
    <location>
        <begin position="275"/>
        <end position="468"/>
    </location>
</feature>
<dbReference type="Proteomes" id="UP001456524">
    <property type="component" value="Unassembled WGS sequence"/>
</dbReference>
<feature type="region of interest" description="Disordered" evidence="9">
    <location>
        <begin position="40"/>
        <end position="73"/>
    </location>
</feature>
<name>A0ABR1XIS5_9PEZI</name>
<comment type="subcellular location">
    <subcellularLocation>
        <location evidence="1">Endoplasmic reticulum membrane</location>
    </subcellularLocation>
</comment>
<evidence type="ECO:0000256" key="5">
    <source>
        <dbReference type="ARBA" id="ARBA00022989"/>
    </source>
</evidence>
<feature type="region of interest" description="Disordered" evidence="9">
    <location>
        <begin position="613"/>
        <end position="642"/>
    </location>
</feature>
<keyword evidence="5" id="KW-1133">Transmembrane helix</keyword>
<feature type="compositionally biased region" description="Basic and acidic residues" evidence="9">
    <location>
        <begin position="508"/>
        <end position="518"/>
    </location>
</feature>
<keyword evidence="12" id="KW-1185">Reference proteome</keyword>
<comment type="caution">
    <text evidence="11">The sequence shown here is derived from an EMBL/GenBank/DDBJ whole genome shotgun (WGS) entry which is preliminary data.</text>
</comment>
<gene>
    <name evidence="11" type="ORF">IWX90DRAFT_57504</name>
</gene>
<dbReference type="PANTHER" id="PTHR13466">
    <property type="entry name" value="TEX2 PROTEIN-RELATED"/>
    <property type="match status" value="1"/>
</dbReference>
<evidence type="ECO:0000256" key="1">
    <source>
        <dbReference type="ARBA" id="ARBA00004586"/>
    </source>
</evidence>